<name>A0A815W9E5_9BILA</name>
<accession>A0A815W9E5</accession>
<sequence>MILDCETVFHNFESKGRTLEERCVTFTGLVSDPDKLQKE</sequence>
<comment type="caution">
    <text evidence="1">The sequence shown here is derived from an EMBL/GenBank/DDBJ whole genome shotgun (WGS) entry which is preliminary data.</text>
</comment>
<evidence type="ECO:0000313" key="1">
    <source>
        <dbReference type="EMBL" id="CAF1542351.1"/>
    </source>
</evidence>
<evidence type="ECO:0000313" key="2">
    <source>
        <dbReference type="Proteomes" id="UP000663889"/>
    </source>
</evidence>
<organism evidence="1 2">
    <name type="scientific">Rotaria sordida</name>
    <dbReference type="NCBI Taxonomy" id="392033"/>
    <lineage>
        <taxon>Eukaryota</taxon>
        <taxon>Metazoa</taxon>
        <taxon>Spiralia</taxon>
        <taxon>Gnathifera</taxon>
        <taxon>Rotifera</taxon>
        <taxon>Eurotatoria</taxon>
        <taxon>Bdelloidea</taxon>
        <taxon>Philodinida</taxon>
        <taxon>Philodinidae</taxon>
        <taxon>Rotaria</taxon>
    </lineage>
</organism>
<dbReference type="EMBL" id="CAJNOU010008957">
    <property type="protein sequence ID" value="CAF1542351.1"/>
    <property type="molecule type" value="Genomic_DNA"/>
</dbReference>
<protein>
    <submittedName>
        <fullName evidence="1">Uncharacterized protein</fullName>
    </submittedName>
</protein>
<dbReference type="Proteomes" id="UP000663889">
    <property type="component" value="Unassembled WGS sequence"/>
</dbReference>
<proteinExistence type="predicted"/>
<feature type="non-terminal residue" evidence="1">
    <location>
        <position position="39"/>
    </location>
</feature>
<reference evidence="1" key="1">
    <citation type="submission" date="2021-02" db="EMBL/GenBank/DDBJ databases">
        <authorList>
            <person name="Nowell W R."/>
        </authorList>
    </citation>
    <scope>NUCLEOTIDE SEQUENCE</scope>
</reference>
<gene>
    <name evidence="1" type="ORF">SEV965_LOCUS38209</name>
</gene>
<dbReference type="AlphaFoldDB" id="A0A815W9E5"/>